<gene>
    <name evidence="1" type="ORF">MNB_SM-4-318</name>
</gene>
<accession>A0A1W1BKN2</accession>
<evidence type="ECO:0000313" key="1">
    <source>
        <dbReference type="EMBL" id="SFV54063.1"/>
    </source>
</evidence>
<name>A0A1W1BKN2_9ZZZZ</name>
<sequence length="46" mass="5280">MILLIFIKFLQAESYTFSGSKNNGAEEIGKIILEKEYLHNLIHGKK</sequence>
<dbReference type="AlphaFoldDB" id="A0A1W1BKN2"/>
<organism evidence="1">
    <name type="scientific">hydrothermal vent metagenome</name>
    <dbReference type="NCBI Taxonomy" id="652676"/>
    <lineage>
        <taxon>unclassified sequences</taxon>
        <taxon>metagenomes</taxon>
        <taxon>ecological metagenomes</taxon>
    </lineage>
</organism>
<dbReference type="EMBL" id="FPHF01000027">
    <property type="protein sequence ID" value="SFV54063.1"/>
    <property type="molecule type" value="Genomic_DNA"/>
</dbReference>
<reference evidence="1" key="1">
    <citation type="submission" date="2016-10" db="EMBL/GenBank/DDBJ databases">
        <authorList>
            <person name="de Groot N.N."/>
        </authorList>
    </citation>
    <scope>NUCLEOTIDE SEQUENCE</scope>
</reference>
<protein>
    <submittedName>
        <fullName evidence="1">Uncharacterized protein</fullName>
    </submittedName>
</protein>
<proteinExistence type="predicted"/>